<dbReference type="InterPro" id="IPR044855">
    <property type="entry name" value="CoA-Trfase_III_dom3_sf"/>
</dbReference>
<dbReference type="OrthoDB" id="7208981at2"/>
<reference evidence="2 3" key="1">
    <citation type="submission" date="2014-01" db="EMBL/GenBank/DDBJ databases">
        <title>Sulfitobacter donghicola JCM 14565 Genome Sequencing.</title>
        <authorList>
            <person name="Lai Q."/>
            <person name="Hong Z."/>
        </authorList>
    </citation>
    <scope>NUCLEOTIDE SEQUENCE [LARGE SCALE GENOMIC DNA]</scope>
    <source>
        <strain evidence="2 3">JCM 14565</strain>
    </source>
</reference>
<evidence type="ECO:0008006" key="4">
    <source>
        <dbReference type="Google" id="ProtNLM"/>
    </source>
</evidence>
<dbReference type="Proteomes" id="UP000027734">
    <property type="component" value="Unassembled WGS sequence"/>
</dbReference>
<dbReference type="InterPro" id="IPR003673">
    <property type="entry name" value="CoA-Trfase_fam_III"/>
</dbReference>
<dbReference type="Pfam" id="PF02515">
    <property type="entry name" value="CoA_transf_3"/>
    <property type="match status" value="1"/>
</dbReference>
<dbReference type="InterPro" id="IPR023606">
    <property type="entry name" value="CoA-Trfase_III_dom_1_sf"/>
</dbReference>
<dbReference type="STRING" id="1300350.Z948_2626"/>
<gene>
    <name evidence="2" type="ORF">DSW25_16615</name>
</gene>
<dbReference type="Gene3D" id="3.30.1540.10">
    <property type="entry name" value="formyl-coa transferase, domain 3"/>
    <property type="match status" value="1"/>
</dbReference>
<dbReference type="SUPFAM" id="SSF89796">
    <property type="entry name" value="CoA-transferase family III (CaiB/BaiF)"/>
    <property type="match status" value="1"/>
</dbReference>
<dbReference type="Gene3D" id="3.40.50.10540">
    <property type="entry name" value="Crotonobetainyl-coa:carnitine coa-transferase, domain 1"/>
    <property type="match status" value="1"/>
</dbReference>
<evidence type="ECO:0000313" key="3">
    <source>
        <dbReference type="Proteomes" id="UP000027734"/>
    </source>
</evidence>
<protein>
    <recommendedName>
        <fullName evidence="4">CoA transferase</fullName>
    </recommendedName>
</protein>
<comment type="caution">
    <text evidence="2">The sequence shown here is derived from an EMBL/GenBank/DDBJ whole genome shotgun (WGS) entry which is preliminary data.</text>
</comment>
<dbReference type="RefSeq" id="WP_025059955.1">
    <property type="nucleotide sequence ID" value="NZ_JAMC01000007.1"/>
</dbReference>
<dbReference type="PANTHER" id="PTHR48207:SF4">
    <property type="entry name" value="BLL6097 PROTEIN"/>
    <property type="match status" value="1"/>
</dbReference>
<dbReference type="PANTHER" id="PTHR48207">
    <property type="entry name" value="SUCCINATE--HYDROXYMETHYLGLUTARATE COA-TRANSFERASE"/>
    <property type="match status" value="1"/>
</dbReference>
<dbReference type="AlphaFoldDB" id="A0A073ID64"/>
<keyword evidence="1" id="KW-0808">Transferase</keyword>
<name>A0A073ID64_9RHOB</name>
<dbReference type="InterPro" id="IPR050483">
    <property type="entry name" value="CoA-transferase_III_domain"/>
</dbReference>
<organism evidence="2 3">
    <name type="scientific">Sulfitobacter donghicola DSW-25 = KCTC 12864 = JCM 14565</name>
    <dbReference type="NCBI Taxonomy" id="1300350"/>
    <lineage>
        <taxon>Bacteria</taxon>
        <taxon>Pseudomonadati</taxon>
        <taxon>Pseudomonadota</taxon>
        <taxon>Alphaproteobacteria</taxon>
        <taxon>Rhodobacterales</taxon>
        <taxon>Roseobacteraceae</taxon>
        <taxon>Sulfitobacter</taxon>
    </lineage>
</organism>
<dbReference type="eggNOG" id="COG1804">
    <property type="taxonomic scope" value="Bacteria"/>
</dbReference>
<evidence type="ECO:0000256" key="1">
    <source>
        <dbReference type="ARBA" id="ARBA00022679"/>
    </source>
</evidence>
<proteinExistence type="predicted"/>
<accession>A0A073ID64</accession>
<keyword evidence="3" id="KW-1185">Reference proteome</keyword>
<evidence type="ECO:0000313" key="2">
    <source>
        <dbReference type="EMBL" id="KEJ88298.1"/>
    </source>
</evidence>
<dbReference type="EMBL" id="JAMC01000007">
    <property type="protein sequence ID" value="KEJ88298.1"/>
    <property type="molecule type" value="Genomic_DNA"/>
</dbReference>
<dbReference type="GO" id="GO:0008410">
    <property type="term" value="F:CoA-transferase activity"/>
    <property type="evidence" value="ECO:0007669"/>
    <property type="project" value="TreeGrafter"/>
</dbReference>
<sequence>MGALEQISVLDVTHVLAGPFCTYQMALLGADVLKIEAPDAPDCARGRGPDPEANAMGLGLNYQTQGGNKRALALDLDDDAGREVFRTLVKGADVLVENYTTGGMARRGLGYEALCEINPALIYCSLTGYGDTGPEADTGAYDNVIQATSGTIAQCGGVKPGVSFVDYSTGYAAAFAVVSALVQRGRTGRGCHISVSMLEVALQMMSPEVAAQQHPLKVARPKEAGIQTYQTADGQLMLGAFQAGQYRKLALMLETLGHPVNGLAQLRDWEDIWAASEALKAELVKVFQQRSTADWMVSLRAADLPAEPVKTLKEAVENPQLLARGYFRENPDGTAETLPLAAFKMSEGGADLTMGPPKHGQHSMDILREAGLDAAQIAALMAKGVIK</sequence>